<dbReference type="EMBL" id="BBTG02000007">
    <property type="protein sequence ID" value="GAO16572.1"/>
    <property type="molecule type" value="Genomic_DNA"/>
</dbReference>
<evidence type="ECO:0000259" key="1">
    <source>
        <dbReference type="PROSITE" id="PS50181"/>
    </source>
</evidence>
<dbReference type="PANTHER" id="PTHR31350:SF27">
    <property type="entry name" value="HEMIMETHYLATED DNA-BINDING DOMAIN-CONTAINING PROTEIN"/>
    <property type="match status" value="1"/>
</dbReference>
<dbReference type="PANTHER" id="PTHR31350">
    <property type="entry name" value="SI:DKEY-261L7.2"/>
    <property type="match status" value="1"/>
</dbReference>
<dbReference type="Pfam" id="PF13369">
    <property type="entry name" value="Transglut_core2"/>
    <property type="match status" value="1"/>
</dbReference>
<protein>
    <recommendedName>
        <fullName evidence="1">F-box domain-containing protein</fullName>
    </recommendedName>
</protein>
<dbReference type="Gene3D" id="1.20.1280.50">
    <property type="match status" value="1"/>
</dbReference>
<evidence type="ECO:0000313" key="3">
    <source>
        <dbReference type="Proteomes" id="UP000054053"/>
    </source>
</evidence>
<name>A0A1B5L282_USTVR</name>
<dbReference type="AlphaFoldDB" id="A0A1B5L282"/>
<dbReference type="SUPFAM" id="SSF141255">
    <property type="entry name" value="YccV-like"/>
    <property type="match status" value="1"/>
</dbReference>
<accession>A0A1B5L282</accession>
<dbReference type="InterPro" id="IPR036047">
    <property type="entry name" value="F-box-like_dom_sf"/>
</dbReference>
<comment type="caution">
    <text evidence="2">The sequence shown here is derived from an EMBL/GenBank/DDBJ whole genome shotgun (WGS) entry which is preliminary data.</text>
</comment>
<dbReference type="InterPro" id="IPR032698">
    <property type="entry name" value="SirB1_N"/>
</dbReference>
<dbReference type="InterPro" id="IPR036623">
    <property type="entry name" value="Hemimethylated_DNA-bd_sf"/>
</dbReference>
<proteinExistence type="predicted"/>
<dbReference type="SMART" id="SM00992">
    <property type="entry name" value="YccV-like"/>
    <property type="match status" value="1"/>
</dbReference>
<dbReference type="InterPro" id="IPR011722">
    <property type="entry name" value="Hemimethylated_DNA-bd_dom"/>
</dbReference>
<gene>
    <name evidence="2" type="ORF">UVI_02019900</name>
</gene>
<dbReference type="Proteomes" id="UP000054053">
    <property type="component" value="Unassembled WGS sequence"/>
</dbReference>
<evidence type="ECO:0000313" key="2">
    <source>
        <dbReference type="EMBL" id="GAO16572.1"/>
    </source>
</evidence>
<feature type="domain" description="F-box" evidence="1">
    <location>
        <begin position="1"/>
        <end position="47"/>
    </location>
</feature>
<dbReference type="Gene3D" id="2.30.30.390">
    <property type="entry name" value="Hemimethylated DNA-binding domain"/>
    <property type="match status" value="1"/>
</dbReference>
<reference evidence="3" key="1">
    <citation type="journal article" date="2016" name="Genome Announc.">
        <title>Genome sequence of Ustilaginoidea virens IPU010, a rice pathogenic fungus causing false smut.</title>
        <authorList>
            <person name="Kumagai T."/>
            <person name="Ishii T."/>
            <person name="Terai G."/>
            <person name="Umemura M."/>
            <person name="Machida M."/>
            <person name="Asai K."/>
        </authorList>
    </citation>
    <scope>NUCLEOTIDE SEQUENCE [LARGE SCALE GENOMIC DNA]</scope>
    <source>
        <strain evidence="3">IPU010</strain>
    </source>
</reference>
<dbReference type="PROSITE" id="PS50181">
    <property type="entry name" value="FBOX"/>
    <property type="match status" value="1"/>
</dbReference>
<organism evidence="2 3">
    <name type="scientific">Ustilaginoidea virens</name>
    <name type="common">Rice false smut fungus</name>
    <name type="synonym">Villosiclava virens</name>
    <dbReference type="NCBI Taxonomy" id="1159556"/>
    <lineage>
        <taxon>Eukaryota</taxon>
        <taxon>Fungi</taxon>
        <taxon>Dikarya</taxon>
        <taxon>Ascomycota</taxon>
        <taxon>Pezizomycotina</taxon>
        <taxon>Sordariomycetes</taxon>
        <taxon>Hypocreomycetidae</taxon>
        <taxon>Hypocreales</taxon>
        <taxon>Clavicipitaceae</taxon>
        <taxon>Ustilaginoidea</taxon>
    </lineage>
</organism>
<dbReference type="SUPFAM" id="SSF81383">
    <property type="entry name" value="F-box domain"/>
    <property type="match status" value="1"/>
</dbReference>
<dbReference type="Pfam" id="PF12937">
    <property type="entry name" value="F-box-like"/>
    <property type="match status" value="1"/>
</dbReference>
<dbReference type="InterPro" id="IPR001810">
    <property type="entry name" value="F-box_dom"/>
</dbReference>
<sequence>MSLDRVPDEIIQHLLYYVPPEDNLQHFQLLCRRLRRLANQGLLWRHHCCHRFKYWSSEHGFRDKLRQAAATVEWKQLFLLRARRNRLVSQLFDGVLKSKLGRLKRMEDICRLGYDAKDFLLKQCQIHESAPDVLARRYYGNAVLDSIHRSIAVEEWYRLRLDHDSLDAQAASRRLERALGAFDMFVLHDQPGDLDDISQILDQTVARFKASRADLSELTTREKALALNRWVRTNNLTGLRNPDRNDRNLRNCLIGQALRHRDHDSIPLISAAIYCCLASRLGVNAQCCAFLSHSHAIVFARPGETLDGHPVGNGDEQPERMYLDPYGVDDEVPVSGLQNRLAQLGWLAGADAFLAPAPTLSLVLRTARSIEATFARILELQDRAHTELSQLLRGNSAMNVEASLYSALWSFLMLTPPETFEWDDRLEGFLGRFAGAWPEDAWLVEKYLRPMYDSLTPLRNGFARRVNRGLGDPWELCSFVRKQDDVAPPVFRRNSAGNQSVPFKIGQVFRHRRYGWIGVITGWSDQGARRLLVTNSRDLNGQFGTSDPAAQPGLPVRLPNQFYFMCFPSTGSEPHVVAPDNIELIHDPTDIASDMFPMAGKFFKRFDPETCTFVSNIKEQYPDD</sequence>
<dbReference type="Pfam" id="PF08755">
    <property type="entry name" value="YccV-like"/>
    <property type="match status" value="1"/>
</dbReference>
<dbReference type="GO" id="GO:0003677">
    <property type="term" value="F:DNA binding"/>
    <property type="evidence" value="ECO:0007669"/>
    <property type="project" value="InterPro"/>
</dbReference>